<reference evidence="1 2" key="1">
    <citation type="submission" date="2018-12" db="EMBL/GenBank/DDBJ databases">
        <authorList>
            <person name="Lauer M.J."/>
            <person name="Adewumi O.M."/>
            <person name="Alachi P."/>
            <person name="Anderson S.J."/>
            <person name="Bakarey A.S."/>
            <person name="Beyer A.R."/>
            <person name="Biederman W.H."/>
            <person name="Bollivar D.W."/>
            <person name="Butela K.A."/>
            <person name="Byrum C.A."/>
            <person name="Caughron J.E."/>
            <person name="Coleman S.T."/>
            <person name="Collins D.P."/>
            <person name="Cresawn S.G."/>
            <person name="Dougan K.E."/>
            <person name="Duffy I."/>
            <person name="Eivazova E.R."/>
            <person name="Engstrom E.M."/>
            <person name="Fallest-Strobl P.C."/>
            <person name="Godde J.S."/>
            <person name="Gogarten J.P."/>
            <person name="Hammer B.W."/>
            <person name="Heller D.M."/>
            <person name="Lee J.S."/>
            <person name="Leonard J.E."/>
            <person name="Long J.A."/>
            <person name="Mastrapaolo M.D."/>
            <person name="Mathur V."/>
            <person name="Mesich B.L."/>
            <person name="Mitchell J.C."/>
            <person name="Moore R."/>
            <person name="Pandey S."/>
            <person name="Pollack M.J."/>
            <person name="Popolizio T.R."/>
            <person name="Porter M.L."/>
            <person name="Reid N.M."/>
            <person name="Salvitti L.R."/>
            <person name="Sayre B.L."/>
            <person name="Schrock T.A."/>
            <person name="Sconiers W.B."/>
            <person name="Sheehy R."/>
            <person name="Shows K.H."/>
            <person name="Sprangers S.A."/>
            <person name="Sprenkle A.B."/>
            <person name="Swerdlow S.J."/>
            <person name="Theoret J.R."/>
            <person name="Thompson K.M."/>
            <person name="Tibbetts T.J."/>
            <person name="Tigges M."/>
            <person name="Van A.R."/>
            <person name="Washington J.M."/>
            <person name="Windsor E.J."/>
            <person name="Wingfield D.L."/>
            <person name="Yoon E.J."/>
            <person name="Garlena R.A."/>
            <person name="Russell D.A."/>
            <person name="Pope W.H."/>
            <person name="Jacobs-Sera D."/>
            <person name="Hatfull G.F."/>
        </authorList>
    </citation>
    <scope>NUCLEOTIDE SEQUENCE [LARGE SCALE GENOMIC DNA]</scope>
</reference>
<evidence type="ECO:0000313" key="2">
    <source>
        <dbReference type="Proteomes" id="UP000287712"/>
    </source>
</evidence>
<evidence type="ECO:0000313" key="1">
    <source>
        <dbReference type="EMBL" id="AZV01712.1"/>
    </source>
</evidence>
<dbReference type="GeneID" id="55010184"/>
<dbReference type="Proteomes" id="UP000287712">
    <property type="component" value="Segment"/>
</dbReference>
<proteinExistence type="predicted"/>
<dbReference type="KEGG" id="vg:55010184"/>
<name>A0A3T0INW4_9CAUD</name>
<protein>
    <submittedName>
        <fullName evidence="1">Uncharacterized protein</fullName>
    </submittedName>
</protein>
<organism evidence="1 2">
    <name type="scientific">Microbacterium phage Schubert</name>
    <dbReference type="NCBI Taxonomy" id="2500787"/>
    <lineage>
        <taxon>Viruses</taxon>
        <taxon>Duplodnaviria</taxon>
        <taxon>Heunggongvirae</taxon>
        <taxon>Uroviricota</taxon>
        <taxon>Caudoviricetes</taxon>
        <taxon>Schubertvirus</taxon>
        <taxon>Schubertvirus schubert</taxon>
    </lineage>
</organism>
<accession>A0A3T0INW4</accession>
<dbReference type="EMBL" id="MK308637">
    <property type="protein sequence ID" value="AZV01712.1"/>
    <property type="molecule type" value="Genomic_DNA"/>
</dbReference>
<gene>
    <name evidence="1" type="primary">5</name>
    <name evidence="1" type="ORF">SEA_SCHUBERT_5</name>
</gene>
<keyword evidence="2" id="KW-1185">Reference proteome</keyword>
<dbReference type="RefSeq" id="YP_009818837.1">
    <property type="nucleotide sequence ID" value="NC_048144.1"/>
</dbReference>
<sequence>MAKYLAGKDMDFVLESNYGLGYLFGHLTKREAKALDRAVAHPKTSKEEDPRPQA</sequence>